<keyword evidence="8 12" id="KW-0862">Zinc</keyword>
<keyword evidence="3" id="KW-0813">Transport</keyword>
<evidence type="ECO:0000256" key="10">
    <source>
        <dbReference type="ARBA" id="ARBA00022989"/>
    </source>
</evidence>
<accession>A0AAW2LT95</accession>
<evidence type="ECO:0000256" key="1">
    <source>
        <dbReference type="ARBA" id="ARBA00004141"/>
    </source>
</evidence>
<reference evidence="17" key="1">
    <citation type="submission" date="2020-06" db="EMBL/GenBank/DDBJ databases">
        <authorList>
            <person name="Li T."/>
            <person name="Hu X."/>
            <person name="Zhang T."/>
            <person name="Song X."/>
            <person name="Zhang H."/>
            <person name="Dai N."/>
            <person name="Sheng W."/>
            <person name="Hou X."/>
            <person name="Wei L."/>
        </authorList>
    </citation>
    <scope>NUCLEOTIDE SEQUENCE</scope>
    <source>
        <strain evidence="17">G02</strain>
        <tissue evidence="17">Leaf</tissue>
    </source>
</reference>
<feature type="zinc finger region" description="C3H1-type" evidence="12">
    <location>
        <begin position="1006"/>
        <end position="1033"/>
    </location>
</feature>
<feature type="region of interest" description="Disordered" evidence="13">
    <location>
        <begin position="1072"/>
        <end position="1137"/>
    </location>
</feature>
<dbReference type="PROSITE" id="PS50103">
    <property type="entry name" value="ZF_C3H1"/>
    <property type="match status" value="2"/>
</dbReference>
<evidence type="ECO:0000256" key="13">
    <source>
        <dbReference type="SAM" id="MobiDB-lite"/>
    </source>
</evidence>
<feature type="transmembrane region" description="Helical" evidence="14">
    <location>
        <begin position="638"/>
        <end position="661"/>
    </location>
</feature>
<dbReference type="GO" id="GO:0003723">
    <property type="term" value="F:RNA binding"/>
    <property type="evidence" value="ECO:0007669"/>
    <property type="project" value="InterPro"/>
</dbReference>
<dbReference type="InterPro" id="IPR029485">
    <property type="entry name" value="CAT_C"/>
</dbReference>
<feature type="zinc finger region" description="C3H1-type" evidence="12">
    <location>
        <begin position="952"/>
        <end position="979"/>
    </location>
</feature>
<evidence type="ECO:0000256" key="8">
    <source>
        <dbReference type="ARBA" id="ARBA00022833"/>
    </source>
</evidence>
<evidence type="ECO:0000256" key="4">
    <source>
        <dbReference type="ARBA" id="ARBA00022692"/>
    </source>
</evidence>
<dbReference type="SMART" id="SM00356">
    <property type="entry name" value="ZnF_C3H1"/>
    <property type="match status" value="3"/>
</dbReference>
<dbReference type="Pfam" id="PF03522">
    <property type="entry name" value="SLC12"/>
    <property type="match status" value="1"/>
</dbReference>
<comment type="caution">
    <text evidence="17">The sequence shown here is derived from an EMBL/GenBank/DDBJ whole genome shotgun (WGS) entry which is preliminary data.</text>
</comment>
<dbReference type="InterPro" id="IPR000571">
    <property type="entry name" value="Znf_CCCH"/>
</dbReference>
<dbReference type="GO" id="GO:0008270">
    <property type="term" value="F:zinc ion binding"/>
    <property type="evidence" value="ECO:0007669"/>
    <property type="project" value="UniProtKB-KW"/>
</dbReference>
<feature type="transmembrane region" description="Helical" evidence="14">
    <location>
        <begin position="477"/>
        <end position="496"/>
    </location>
</feature>
<feature type="transmembrane region" description="Helical" evidence="14">
    <location>
        <begin position="673"/>
        <end position="692"/>
    </location>
</feature>
<evidence type="ECO:0000256" key="9">
    <source>
        <dbReference type="ARBA" id="ARBA00022970"/>
    </source>
</evidence>
<proteinExistence type="inferred from homology"/>
<feature type="domain" description="YTH" evidence="16">
    <location>
        <begin position="1141"/>
        <end position="1276"/>
    </location>
</feature>
<feature type="compositionally biased region" description="Acidic residues" evidence="13">
    <location>
        <begin position="1316"/>
        <end position="1334"/>
    </location>
</feature>
<feature type="transmembrane region" description="Helical" evidence="14">
    <location>
        <begin position="517"/>
        <end position="541"/>
    </location>
</feature>
<evidence type="ECO:0000256" key="2">
    <source>
        <dbReference type="ARBA" id="ARBA00008572"/>
    </source>
</evidence>
<dbReference type="GO" id="GO:0005313">
    <property type="term" value="F:L-glutamate transmembrane transporter activity"/>
    <property type="evidence" value="ECO:0007669"/>
    <property type="project" value="TreeGrafter"/>
</dbReference>
<feature type="transmembrane region" description="Helical" evidence="14">
    <location>
        <begin position="420"/>
        <end position="436"/>
    </location>
</feature>
<feature type="domain" description="C3H1-type" evidence="15">
    <location>
        <begin position="1006"/>
        <end position="1033"/>
    </location>
</feature>
<feature type="transmembrane region" description="Helical" evidence="14">
    <location>
        <begin position="757"/>
        <end position="779"/>
    </location>
</feature>
<dbReference type="GO" id="GO:0005886">
    <property type="term" value="C:plasma membrane"/>
    <property type="evidence" value="ECO:0007669"/>
    <property type="project" value="TreeGrafter"/>
</dbReference>
<name>A0AAW2LT95_SESRA</name>
<dbReference type="PROSITE" id="PS50882">
    <property type="entry name" value="YTH"/>
    <property type="match status" value="1"/>
</dbReference>
<protein>
    <submittedName>
        <fullName evidence="17">Cationic amino acid transporter 1</fullName>
    </submittedName>
</protein>
<keyword evidence="9" id="KW-0029">Amino-acid transport</keyword>
<dbReference type="Gene3D" id="4.10.1000.10">
    <property type="entry name" value="Zinc finger, CCCH-type"/>
    <property type="match status" value="1"/>
</dbReference>
<keyword evidence="10 14" id="KW-1133">Transmembrane helix</keyword>
<dbReference type="PANTHER" id="PTHR43243">
    <property type="entry name" value="INNER MEMBRANE TRANSPORTER YGJI-RELATED"/>
    <property type="match status" value="1"/>
</dbReference>
<dbReference type="GO" id="GO:0006811">
    <property type="term" value="P:monoatomic ion transport"/>
    <property type="evidence" value="ECO:0007669"/>
    <property type="project" value="InterPro"/>
</dbReference>
<dbReference type="Pfam" id="PF13906">
    <property type="entry name" value="AA_permease_C"/>
    <property type="match status" value="1"/>
</dbReference>
<organism evidence="17">
    <name type="scientific">Sesamum radiatum</name>
    <name type="common">Black benniseed</name>
    <dbReference type="NCBI Taxonomy" id="300843"/>
    <lineage>
        <taxon>Eukaryota</taxon>
        <taxon>Viridiplantae</taxon>
        <taxon>Streptophyta</taxon>
        <taxon>Embryophyta</taxon>
        <taxon>Tracheophyta</taxon>
        <taxon>Spermatophyta</taxon>
        <taxon>Magnoliopsida</taxon>
        <taxon>eudicotyledons</taxon>
        <taxon>Gunneridae</taxon>
        <taxon>Pentapetalae</taxon>
        <taxon>asterids</taxon>
        <taxon>lamiids</taxon>
        <taxon>Lamiales</taxon>
        <taxon>Pedaliaceae</taxon>
        <taxon>Sesamum</taxon>
    </lineage>
</organism>
<keyword evidence="5 12" id="KW-0479">Metal-binding</keyword>
<keyword evidence="4 14" id="KW-0812">Transmembrane</keyword>
<feature type="compositionally biased region" description="Low complexity" evidence="13">
    <location>
        <begin position="1098"/>
        <end position="1119"/>
    </location>
</feature>
<comment type="subcellular location">
    <subcellularLocation>
        <location evidence="1">Membrane</location>
        <topology evidence="1">Multi-pass membrane protein</topology>
    </subcellularLocation>
</comment>
<feature type="domain" description="C3H1-type" evidence="15">
    <location>
        <begin position="952"/>
        <end position="979"/>
    </location>
</feature>
<dbReference type="Gene3D" id="1.20.1740.10">
    <property type="entry name" value="Amino acid/polyamine transporter I"/>
    <property type="match status" value="1"/>
</dbReference>
<evidence type="ECO:0000256" key="5">
    <source>
        <dbReference type="ARBA" id="ARBA00022723"/>
    </source>
</evidence>
<feature type="compositionally biased region" description="Polar residues" evidence="13">
    <location>
        <begin position="1072"/>
        <end position="1097"/>
    </location>
</feature>
<comment type="similarity">
    <text evidence="2">Belongs to the amino acid-polyamine-organocation (APC) superfamily. Cationic amino acid transporter (CAT) (TC 2.A.3.3) family.</text>
</comment>
<dbReference type="Pfam" id="PF13520">
    <property type="entry name" value="AA_permease_2"/>
    <property type="match status" value="1"/>
</dbReference>
<evidence type="ECO:0000256" key="6">
    <source>
        <dbReference type="ARBA" id="ARBA00022737"/>
    </source>
</evidence>
<feature type="region of interest" description="Disordered" evidence="13">
    <location>
        <begin position="804"/>
        <end position="830"/>
    </location>
</feature>
<evidence type="ECO:0000259" key="16">
    <source>
        <dbReference type="PROSITE" id="PS50882"/>
    </source>
</evidence>
<reference evidence="17" key="2">
    <citation type="journal article" date="2024" name="Plant">
        <title>Genomic evolution and insights into agronomic trait innovations of Sesamum species.</title>
        <authorList>
            <person name="Miao H."/>
            <person name="Wang L."/>
            <person name="Qu L."/>
            <person name="Liu H."/>
            <person name="Sun Y."/>
            <person name="Le M."/>
            <person name="Wang Q."/>
            <person name="Wei S."/>
            <person name="Zheng Y."/>
            <person name="Lin W."/>
            <person name="Duan Y."/>
            <person name="Cao H."/>
            <person name="Xiong S."/>
            <person name="Wang X."/>
            <person name="Wei L."/>
            <person name="Li C."/>
            <person name="Ma Q."/>
            <person name="Ju M."/>
            <person name="Zhao R."/>
            <person name="Li G."/>
            <person name="Mu C."/>
            <person name="Tian Q."/>
            <person name="Mei H."/>
            <person name="Zhang T."/>
            <person name="Gao T."/>
            <person name="Zhang H."/>
        </authorList>
    </citation>
    <scope>NUCLEOTIDE SEQUENCE</scope>
    <source>
        <strain evidence="17">G02</strain>
    </source>
</reference>
<feature type="transmembrane region" description="Helical" evidence="14">
    <location>
        <begin position="613"/>
        <end position="632"/>
    </location>
</feature>
<feature type="transmembrane region" description="Helical" evidence="14">
    <location>
        <begin position="319"/>
        <end position="341"/>
    </location>
</feature>
<evidence type="ECO:0000256" key="11">
    <source>
        <dbReference type="ARBA" id="ARBA00023136"/>
    </source>
</evidence>
<keyword evidence="11 14" id="KW-0472">Membrane</keyword>
<sequence length="1484" mass="163205">MKYQRQYGTIDLYWIVRDGGLMLLLSQLLLTKESFESCKIQVFCIAEEDSDAEELKADVKKFLYDLRMQAEVIVISMKSWDGQSEQQDESVEAFNSARERIASYLSEMKEKAQKHGTPLMADGKPVVVNEQQVEKFLYTTLKLNSTILRYSRMAAVVLVSLPPPPLNHPAYFYMEYMDLLVENVPRLLIVRGYRRDVVTLFTCRHISTQREYGAEAEGGGGSSGLTRRRGCTCTKDDFLPEESFRSWSNYVTALKETPARLVDRVLTRSSEQGELEVKARSEHDMKKTLNWWDLMWFGMGAVIGAGIFVLTGLEARDEAGPAVVLSYVVSGTSALLSVFCYTEFAVEIPVAGGSFAYLRVELGDFVAFIAAGNILLEYVIGGAAVARSWTSYFATLCNHKPDDFRIQAHNLPDGYNQLDPISIGIIICVCILAVMSTKGSSRLNYVASVVHIIVIAFIIICGLMNANVKNFTPFAPYGVRGIFKASAVLFFAYVGFDAVSTMAEETKNPGRDIPIGLVGSMVITTLIYCLMAVTLCLMTPYKSIDPDAPFSRAFETIGWQWAEYVVAAGALKGMTSVLLVGAVGQARYLTHIARTHMIPPWFAKVDPKTGTPINATVAMLAATAIIAFFTKLEILSDLLSISTLFIFMLVAVALLVRRYYVDGETSTANRNKLVVFIFLILASSGATSGYWAVNEDGWIGYCITVPLWLLSTAGLAFFVPQARKPKLWGVPLVPWLPASSIAINVFLLGSIDKDSYIRFLIWTAILLVYYFIFGLHASYDTAKAFEVKAKEETVYIMAEAGKDSSADKSGSEAAADGMKSLSSGSRDCNRTNLSKLQTRSVKILLDAGSNLDQDSSMTSKSVPNEQKFKLESNPKFQTYYPSSSIEPCLKSYIVSCGLDTGPAHPTASVPVIQSSADAKTASAAAGNPNNPSAGLVPAAQTAEGMGGGARRSFRQTVCRHWLRSLCMKGDACGFLHQYDKSRMPVCRFFRLYGECREQDCVYKHTNEDIKECNMYKLGFCPNGPDCRYRHAKLPGPPPPVEEVLQKIQQLASYNHGNTNKFFQNRNTTYNQQTEKTQLPQGPNGVNQAGKTNPTECSNINQQAQQAQQSQQQGSQGQIQNTPSGQQNQASRTATPLPQGTSRYFVVKSCNRENLELSVQQGVWATQRSNEAKLNEAFESVENVILIFSVNKTRHFQGCAKMTSTIGGSVGGGNWKHAHGTAHYGRNFAVKWLKLCELSFDKTRHLKNPYNENLPVKISRDCQELEPSIGEQLASLLYLEPDSDLMAVSLAAELKREEEKAKGVNLDNGTENPDIVPFEDNEEEEEEESEEEDESPAQVFGAQGRGRGRGMMWPPHMPLARGSRPFPGIRGFPPNMMGGDGFSYGPVNPDGFPMPDPFGMAPRGFGPYGPRFSGDFAGPAPGMMFPGRPSGGFGMMMGPGRAPFMGGMGVSAAAAARAGRPVGMAPSIHHHHRNSLKILIEPREI</sequence>
<feature type="compositionally biased region" description="Polar residues" evidence="13">
    <location>
        <begin position="820"/>
        <end position="830"/>
    </location>
</feature>
<feature type="compositionally biased region" description="Polar residues" evidence="13">
    <location>
        <begin position="1120"/>
        <end position="1137"/>
    </location>
</feature>
<dbReference type="FunFam" id="1.20.1740.10:FF:000035">
    <property type="entry name" value="Cationic amino acid transporter 5"/>
    <property type="match status" value="1"/>
</dbReference>
<feature type="transmembrane region" description="Helical" evidence="14">
    <location>
        <begin position="443"/>
        <end position="465"/>
    </location>
</feature>
<dbReference type="Gene3D" id="3.10.590.10">
    <property type="entry name" value="ph1033 like domains"/>
    <property type="match status" value="1"/>
</dbReference>
<keyword evidence="6" id="KW-0677">Repeat</keyword>
<dbReference type="EMBL" id="JACGWJ010000024">
    <property type="protein sequence ID" value="KAL0321396.1"/>
    <property type="molecule type" value="Genomic_DNA"/>
</dbReference>
<feature type="transmembrane region" description="Helical" evidence="14">
    <location>
        <begin position="698"/>
        <end position="720"/>
    </location>
</feature>
<dbReference type="InterPro" id="IPR007275">
    <property type="entry name" value="YTH_domain"/>
</dbReference>
<dbReference type="FunFam" id="4.10.1000.10:FF:000017">
    <property type="entry name" value="Cleavage and polyadenylation specificity factor 30 kDa subunit"/>
    <property type="match status" value="1"/>
</dbReference>
<evidence type="ECO:0000256" key="12">
    <source>
        <dbReference type="PROSITE-ProRule" id="PRU00723"/>
    </source>
</evidence>
<dbReference type="PANTHER" id="PTHR43243:SF1">
    <property type="entry name" value="CATIONIC AMINO ACID TRANSPORTER 1"/>
    <property type="match status" value="1"/>
</dbReference>
<feature type="region of interest" description="Disordered" evidence="13">
    <location>
        <begin position="1297"/>
        <end position="1348"/>
    </location>
</feature>
<feature type="transmembrane region" description="Helical" evidence="14">
    <location>
        <begin position="362"/>
        <end position="386"/>
    </location>
</feature>
<evidence type="ECO:0000259" key="15">
    <source>
        <dbReference type="PROSITE" id="PS50103"/>
    </source>
</evidence>
<dbReference type="InterPro" id="IPR002293">
    <property type="entry name" value="AA/rel_permease1"/>
</dbReference>
<dbReference type="GO" id="GO:0015189">
    <property type="term" value="F:L-lysine transmembrane transporter activity"/>
    <property type="evidence" value="ECO:0007669"/>
    <property type="project" value="TreeGrafter"/>
</dbReference>
<feature type="transmembrane region" description="Helical" evidence="14">
    <location>
        <begin position="294"/>
        <end position="313"/>
    </location>
</feature>
<feature type="transmembrane region" description="Helical" evidence="14">
    <location>
        <begin position="561"/>
        <end position="584"/>
    </location>
</feature>
<evidence type="ECO:0000313" key="17">
    <source>
        <dbReference type="EMBL" id="KAL0321396.1"/>
    </source>
</evidence>
<dbReference type="InterPro" id="IPR018491">
    <property type="entry name" value="SLC12_C"/>
</dbReference>
<evidence type="ECO:0000256" key="14">
    <source>
        <dbReference type="SAM" id="Phobius"/>
    </source>
</evidence>
<keyword evidence="7 12" id="KW-0863">Zinc-finger</keyword>
<gene>
    <name evidence="17" type="ORF">Sradi_5401100</name>
</gene>
<dbReference type="Pfam" id="PF04146">
    <property type="entry name" value="YTH"/>
    <property type="match status" value="1"/>
</dbReference>
<dbReference type="CDD" id="cd21134">
    <property type="entry name" value="YTH"/>
    <property type="match status" value="1"/>
</dbReference>
<evidence type="ECO:0000256" key="7">
    <source>
        <dbReference type="ARBA" id="ARBA00022771"/>
    </source>
</evidence>
<evidence type="ECO:0000256" key="3">
    <source>
        <dbReference type="ARBA" id="ARBA00022448"/>
    </source>
</evidence>